<dbReference type="HOGENOM" id="CLU_009912_2_0_5"/>
<keyword evidence="2" id="KW-1133">Transmembrane helix</keyword>
<keyword evidence="2" id="KW-0812">Transmembrane</keyword>
<dbReference type="PANTHER" id="PTHR32309">
    <property type="entry name" value="TYROSINE-PROTEIN KINASE"/>
    <property type="match status" value="1"/>
</dbReference>
<evidence type="ECO:0000313" key="4">
    <source>
        <dbReference type="Proteomes" id="UP000006383"/>
    </source>
</evidence>
<gene>
    <name evidence="3" type="ordered locus">BOV_A0359</name>
</gene>
<dbReference type="EMBL" id="CP000709">
    <property type="protein sequence ID" value="ABQ62813.1"/>
    <property type="molecule type" value="Genomic_DNA"/>
</dbReference>
<dbReference type="GO" id="GO:0004713">
    <property type="term" value="F:protein tyrosine kinase activity"/>
    <property type="evidence" value="ECO:0007669"/>
    <property type="project" value="TreeGrafter"/>
</dbReference>
<organism evidence="3 4">
    <name type="scientific">Brucella ovis (strain ATCC 25840 / 63/290 / NCTC 10512)</name>
    <dbReference type="NCBI Taxonomy" id="444178"/>
    <lineage>
        <taxon>Bacteria</taxon>
        <taxon>Pseudomonadati</taxon>
        <taxon>Pseudomonadota</taxon>
        <taxon>Alphaproteobacteria</taxon>
        <taxon>Hyphomicrobiales</taxon>
        <taxon>Brucellaceae</taxon>
        <taxon>Brucella/Ochrobactrum group</taxon>
        <taxon>Brucella</taxon>
    </lineage>
</organism>
<evidence type="ECO:0000256" key="1">
    <source>
        <dbReference type="SAM" id="Coils"/>
    </source>
</evidence>
<dbReference type="PhylomeDB" id="A0A0H3ASU2"/>
<dbReference type="AlphaFoldDB" id="A0A0H3ASU2"/>
<dbReference type="Gene3D" id="3.40.50.300">
    <property type="entry name" value="P-loop containing nucleotide triphosphate hydrolases"/>
    <property type="match status" value="1"/>
</dbReference>
<dbReference type="KEGG" id="bov:BOV_A0359"/>
<dbReference type="PANTHER" id="PTHR32309:SF13">
    <property type="entry name" value="FERRIC ENTEROBACTIN TRANSPORT PROTEIN FEPE"/>
    <property type="match status" value="1"/>
</dbReference>
<keyword evidence="4" id="KW-1185">Reference proteome</keyword>
<accession>A0A0H3ASU2</accession>
<dbReference type="InterPro" id="IPR027417">
    <property type="entry name" value="P-loop_NTPase"/>
</dbReference>
<keyword evidence="2" id="KW-0472">Membrane</keyword>
<feature type="coiled-coil region" evidence="1">
    <location>
        <begin position="333"/>
        <end position="374"/>
    </location>
</feature>
<name>A0A0H3ASU2_BRUO2</name>
<dbReference type="Proteomes" id="UP000006383">
    <property type="component" value="Chromosome II"/>
</dbReference>
<evidence type="ECO:0000256" key="2">
    <source>
        <dbReference type="SAM" id="Phobius"/>
    </source>
</evidence>
<proteinExistence type="predicted"/>
<dbReference type="InterPro" id="IPR050445">
    <property type="entry name" value="Bact_polysacc_biosynth/exp"/>
</dbReference>
<keyword evidence="1" id="KW-0175">Coiled coil</keyword>
<feature type="transmembrane region" description="Helical" evidence="2">
    <location>
        <begin position="27"/>
        <end position="47"/>
    </location>
</feature>
<protein>
    <submittedName>
        <fullName evidence="3">Exopolysaccharide biosynthesis protein Bme12</fullName>
    </submittedName>
</protein>
<dbReference type="GO" id="GO:0005886">
    <property type="term" value="C:plasma membrane"/>
    <property type="evidence" value="ECO:0007669"/>
    <property type="project" value="TreeGrafter"/>
</dbReference>
<sequence>MIISDVSSANGRQPVADLLETIKRRKLMLTLPIIAGVGVGFAGYLTAPVSYVSESVLVLDMRRLQALPNESAITPLPQDSPVLRSELDIINSRMMAQKVIELLQAENIAVPTDVHSRTVLSSQPDRITLSKNARDFDPAVRERQQIDLLLSRLRVSNDGRSFTIFISYRAPDPVYAARVANAFATAYLNHQVDVQQSAARRVSEWLGEKLVTLRNDLETAEVTPCGRAGADIVSGATCDGAEYGDCRRNRRSIHRAGKAANRQALKNNNEAPAMTEILASPAIQNLRNEEARVQRHLDELKANGALKSAEIPVLMAERESLKQQITAQVDEIIKSLSNEIRIAVQRRTSLEKELKEAETDLAKANQAQVRAAQLDREANASRVVYETYLTRYKQLIEQDGIAIPEAQLISQAEPAMAKASPRLINWLLVGLGLGGLFAVAGTMLREALDKIRPAQTTALALPGIPAATLLPVSPQLTVPILVNRGVDSASPFGRAIKSVHDRLRALIRGRDSLALSVVSLSEGDGKGLLVTALAQQITATGVPVAVIDTTCGKSGLGEAFGLPVGNMQSLIGRKLNGAALIHDHGSGIDFITPTRQAQEGEWLGELIAQLRHDHRIILVNLPSYAEDKRSALMTRATDTALLVVNADRRDAKATAAMVQVLASFGRKPALAVVSQMASPYAGWIGKHIVAHGWAERIGAHLRAIRVRGREAPSTPMEEQA</sequence>
<dbReference type="SUPFAM" id="SSF52540">
    <property type="entry name" value="P-loop containing nucleoside triphosphate hydrolases"/>
    <property type="match status" value="1"/>
</dbReference>
<reference evidence="4" key="1">
    <citation type="journal article" date="2009" name="PLoS ONE">
        <title>Genome degradation in Brucella ovis corresponds with narrowing of its host range and tissue tropism.</title>
        <authorList>
            <person name="Tsolis R.M."/>
            <person name="Seshadri R."/>
            <person name="Santos R.L."/>
            <person name="Sangari F.J."/>
            <person name="Lobo J.M."/>
            <person name="de Jong M.F."/>
            <person name="Ren Q."/>
            <person name="Myers G."/>
            <person name="Brinkac L.M."/>
            <person name="Nelson W.C."/>
            <person name="Deboy R.T."/>
            <person name="Angiuoli S."/>
            <person name="Khouri H."/>
            <person name="Dimitrov G."/>
            <person name="Robinson J.R."/>
            <person name="Mulligan S."/>
            <person name="Walker R.L."/>
            <person name="Elzer P.E."/>
            <person name="Hassan K.A."/>
            <person name="Paulsen I.T."/>
        </authorList>
    </citation>
    <scope>NUCLEOTIDE SEQUENCE [LARGE SCALE GENOMIC DNA]</scope>
    <source>
        <strain evidence="4">ATCC 25840 / 63/290 / NCTC 10512</strain>
    </source>
</reference>
<evidence type="ECO:0000313" key="3">
    <source>
        <dbReference type="EMBL" id="ABQ62813.1"/>
    </source>
</evidence>